<keyword evidence="3" id="KW-1185">Reference proteome</keyword>
<protein>
    <submittedName>
        <fullName evidence="2">Uncharacterized protein</fullName>
    </submittedName>
</protein>
<dbReference type="KEGG" id="more:E1B28_012581"/>
<reference evidence="2" key="1">
    <citation type="journal article" date="2021" name="Genome Biol. Evol.">
        <title>The assembled and annotated genome of the fairy-ring fungus Marasmius oreades.</title>
        <authorList>
            <person name="Hiltunen M."/>
            <person name="Ament-Velasquez S.L."/>
            <person name="Johannesson H."/>
        </authorList>
    </citation>
    <scope>NUCLEOTIDE SEQUENCE</scope>
    <source>
        <strain evidence="2">03SP1</strain>
    </source>
</reference>
<proteinExistence type="predicted"/>
<feature type="region of interest" description="Disordered" evidence="1">
    <location>
        <begin position="65"/>
        <end position="91"/>
    </location>
</feature>
<gene>
    <name evidence="2" type="ORF">E1B28_012581</name>
</gene>
<feature type="compositionally biased region" description="Low complexity" evidence="1">
    <location>
        <begin position="82"/>
        <end position="91"/>
    </location>
</feature>
<dbReference type="EMBL" id="CM032188">
    <property type="protein sequence ID" value="KAG7088607.1"/>
    <property type="molecule type" value="Genomic_DNA"/>
</dbReference>
<accession>A0A9P7UNE3</accession>
<dbReference type="AlphaFoldDB" id="A0A9P7UNE3"/>
<evidence type="ECO:0000256" key="1">
    <source>
        <dbReference type="SAM" id="MobiDB-lite"/>
    </source>
</evidence>
<evidence type="ECO:0000313" key="3">
    <source>
        <dbReference type="Proteomes" id="UP001049176"/>
    </source>
</evidence>
<evidence type="ECO:0000313" key="2">
    <source>
        <dbReference type="EMBL" id="KAG7088607.1"/>
    </source>
</evidence>
<name>A0A9P7UNE3_9AGAR</name>
<organism evidence="2 3">
    <name type="scientific">Marasmius oreades</name>
    <name type="common">fairy-ring Marasmius</name>
    <dbReference type="NCBI Taxonomy" id="181124"/>
    <lineage>
        <taxon>Eukaryota</taxon>
        <taxon>Fungi</taxon>
        <taxon>Dikarya</taxon>
        <taxon>Basidiomycota</taxon>
        <taxon>Agaricomycotina</taxon>
        <taxon>Agaricomycetes</taxon>
        <taxon>Agaricomycetidae</taxon>
        <taxon>Agaricales</taxon>
        <taxon>Marasmiineae</taxon>
        <taxon>Marasmiaceae</taxon>
        <taxon>Marasmius</taxon>
    </lineage>
</organism>
<feature type="compositionally biased region" description="Polar residues" evidence="1">
    <location>
        <begin position="152"/>
        <end position="165"/>
    </location>
</feature>
<feature type="compositionally biased region" description="Low complexity" evidence="1">
    <location>
        <begin position="114"/>
        <end position="151"/>
    </location>
</feature>
<sequence>MFSNIGYDPSNLSIPRIRGILLPRIFPLSRLLPPSSTISNTVNANSSEGKGTGGAVEIGDAGTTVENSRVHEDSDRWGPPELTQSLSSTSTTTSFLHQAGIADIRRFLSIHAPPFRSGSHSQSGSPSIPFSRSPTPSTTSVAPPITSTSATVFSSPSPSDLETLGRSTMTGLSASYQTLTNQPSLLEGPSPPRKIFARLIPVYHPNSGIYSS</sequence>
<dbReference type="RefSeq" id="XP_043005078.1">
    <property type="nucleotide sequence ID" value="XM_043157710.1"/>
</dbReference>
<dbReference type="GeneID" id="66081656"/>
<comment type="caution">
    <text evidence="2">The sequence shown here is derived from an EMBL/GenBank/DDBJ whole genome shotgun (WGS) entry which is preliminary data.</text>
</comment>
<dbReference type="Proteomes" id="UP001049176">
    <property type="component" value="Chromosome 8"/>
</dbReference>
<feature type="compositionally biased region" description="Basic and acidic residues" evidence="1">
    <location>
        <begin position="68"/>
        <end position="78"/>
    </location>
</feature>
<feature type="region of interest" description="Disordered" evidence="1">
    <location>
        <begin position="113"/>
        <end position="165"/>
    </location>
</feature>